<keyword evidence="2" id="KW-0812">Transmembrane</keyword>
<feature type="compositionally biased region" description="Polar residues" evidence="1">
    <location>
        <begin position="7"/>
        <end position="23"/>
    </location>
</feature>
<reference evidence="3" key="1">
    <citation type="submission" date="2021-01" db="EMBL/GenBank/DDBJ databases">
        <title>Modified the classification status of verrucomicrobia.</title>
        <authorList>
            <person name="Feng X."/>
        </authorList>
    </citation>
    <scope>NUCLEOTIDE SEQUENCE</scope>
    <source>
        <strain evidence="3">KCTC 12986</strain>
    </source>
</reference>
<proteinExistence type="predicted"/>
<feature type="transmembrane region" description="Helical" evidence="2">
    <location>
        <begin position="33"/>
        <end position="54"/>
    </location>
</feature>
<sequence length="249" mass="28434">MNPEPTALQNHTESLQGFPNASEHSQEKIRPPLWLLLVYSYLILLTGSVIYGIATYTDPWQGLFAGIFDAIFPYGFLWAFFCLPWVLLSAWVYHHNHWQRLRRTIVLLPSLAFLCLQMTAAVNDYPTPTKRFRDLTKIDFPETAQNIQTYFYGGGLADYGDFYYFETSATETQRLIRQLKLSSPGRQGQDDLKFAIRTEPLKNLFPKAPSLSPPSAWTVHSGADEEANRHYTLITDVSQTKVFLSVSSI</sequence>
<keyword evidence="2" id="KW-0472">Membrane</keyword>
<dbReference type="AlphaFoldDB" id="A0A934RSW5"/>
<protein>
    <submittedName>
        <fullName evidence="3">Uncharacterized protein</fullName>
    </submittedName>
</protein>
<keyword evidence="4" id="KW-1185">Reference proteome</keyword>
<evidence type="ECO:0000313" key="4">
    <source>
        <dbReference type="Proteomes" id="UP000604083"/>
    </source>
</evidence>
<dbReference type="Proteomes" id="UP000604083">
    <property type="component" value="Unassembled WGS sequence"/>
</dbReference>
<evidence type="ECO:0000256" key="2">
    <source>
        <dbReference type="SAM" id="Phobius"/>
    </source>
</evidence>
<comment type="caution">
    <text evidence="3">The sequence shown here is derived from an EMBL/GenBank/DDBJ whole genome shotgun (WGS) entry which is preliminary data.</text>
</comment>
<organism evidence="3 4">
    <name type="scientific">Roseibacillus ishigakijimensis</name>
    <dbReference type="NCBI Taxonomy" id="454146"/>
    <lineage>
        <taxon>Bacteria</taxon>
        <taxon>Pseudomonadati</taxon>
        <taxon>Verrucomicrobiota</taxon>
        <taxon>Verrucomicrobiia</taxon>
        <taxon>Verrucomicrobiales</taxon>
        <taxon>Verrucomicrobiaceae</taxon>
        <taxon>Roseibacillus</taxon>
    </lineage>
</organism>
<dbReference type="RefSeq" id="WP_200391045.1">
    <property type="nucleotide sequence ID" value="NZ_JAENIO010000011.1"/>
</dbReference>
<feature type="transmembrane region" description="Helical" evidence="2">
    <location>
        <begin position="74"/>
        <end position="93"/>
    </location>
</feature>
<feature type="region of interest" description="Disordered" evidence="1">
    <location>
        <begin position="1"/>
        <end position="23"/>
    </location>
</feature>
<feature type="transmembrane region" description="Helical" evidence="2">
    <location>
        <begin position="105"/>
        <end position="122"/>
    </location>
</feature>
<evidence type="ECO:0000256" key="1">
    <source>
        <dbReference type="SAM" id="MobiDB-lite"/>
    </source>
</evidence>
<accession>A0A934RSW5</accession>
<keyword evidence="2" id="KW-1133">Transmembrane helix</keyword>
<evidence type="ECO:0000313" key="3">
    <source>
        <dbReference type="EMBL" id="MBK1833610.1"/>
    </source>
</evidence>
<name>A0A934RSW5_9BACT</name>
<gene>
    <name evidence="3" type="ORF">JIN78_06005</name>
</gene>
<dbReference type="EMBL" id="JAENIO010000011">
    <property type="protein sequence ID" value="MBK1833610.1"/>
    <property type="molecule type" value="Genomic_DNA"/>
</dbReference>